<sequence>MATALLAGCGGGGGGGGEESGPPPIGVSVSQAARSLGSTEALVIRFDASMDPSSLALSGTLAAEATGTWSSTSVANDTYTLVPTAGKWRPGSDRTVILRANGAKGGVATLNAVYAVNLAFDPNPPAGTVIGQANFTSGTVWAGSAGPTAVGFNAPRGVAVAPDGRIFVTDSTGERVLGFNALPTGPGAAADIVLGQPDFVSSTYVTTQASHLAPQGIAIGAGKMAVANLDANRVLIYNAIPTSSSALPDVVVGQPDFTQDTGNCSATGLSRPTGVSLTPDGKLLVADMRNSRVLVWNTVPTTNGQAPDLVLGQSTFTNCATNGGTPTPSAQTLALPTGVWSDGHRVVVADGANNRVLIWNTMPTSSSQPADVVLGQSTFAMSQLDDDDQDGTAETTPTSRTLFSPSSVLVNGEQLLVADSDNHRVLVWNTFPATNFKPADAVIGQPSFTSNTLGAASASTFHGPAGMALYRDQLLVVDEQNNRVLAFPSK</sequence>
<gene>
    <name evidence="4" type="ORF">EZ216_20080</name>
</gene>
<feature type="compositionally biased region" description="Gly residues" evidence="3">
    <location>
        <begin position="9"/>
        <end position="19"/>
    </location>
</feature>
<proteinExistence type="predicted"/>
<dbReference type="CDD" id="cd05819">
    <property type="entry name" value="NHL"/>
    <property type="match status" value="1"/>
</dbReference>
<evidence type="ECO:0000256" key="2">
    <source>
        <dbReference type="PROSITE-ProRule" id="PRU00504"/>
    </source>
</evidence>
<evidence type="ECO:0000256" key="1">
    <source>
        <dbReference type="ARBA" id="ARBA00022737"/>
    </source>
</evidence>
<name>A0A4Z0BBW6_9BURK</name>
<accession>A0A4Z0BBW6</accession>
<evidence type="ECO:0000313" key="4">
    <source>
        <dbReference type="EMBL" id="TFY96685.1"/>
    </source>
</evidence>
<comment type="caution">
    <text evidence="4">The sequence shown here is derived from an EMBL/GenBank/DDBJ whole genome shotgun (WGS) entry which is preliminary data.</text>
</comment>
<dbReference type="GO" id="GO:0008270">
    <property type="term" value="F:zinc ion binding"/>
    <property type="evidence" value="ECO:0007669"/>
    <property type="project" value="UniProtKB-KW"/>
</dbReference>
<dbReference type="AlphaFoldDB" id="A0A4Z0BBW6"/>
<dbReference type="Pfam" id="PF01436">
    <property type="entry name" value="NHL"/>
    <property type="match status" value="2"/>
</dbReference>
<dbReference type="Gene3D" id="2.40.10.500">
    <property type="match status" value="1"/>
</dbReference>
<evidence type="ECO:0000256" key="3">
    <source>
        <dbReference type="SAM" id="MobiDB-lite"/>
    </source>
</evidence>
<dbReference type="RefSeq" id="WP_135251578.1">
    <property type="nucleotide sequence ID" value="NZ_SMLK01000010.1"/>
</dbReference>
<dbReference type="Proteomes" id="UP000297839">
    <property type="component" value="Unassembled WGS sequence"/>
</dbReference>
<evidence type="ECO:0000313" key="5">
    <source>
        <dbReference type="Proteomes" id="UP000297839"/>
    </source>
</evidence>
<keyword evidence="1" id="KW-0677">Repeat</keyword>
<dbReference type="EMBL" id="SMLK01000010">
    <property type="protein sequence ID" value="TFY96685.1"/>
    <property type="molecule type" value="Genomic_DNA"/>
</dbReference>
<dbReference type="InterPro" id="IPR011042">
    <property type="entry name" value="6-blade_b-propeller_TolB-like"/>
</dbReference>
<dbReference type="SUPFAM" id="SSF63825">
    <property type="entry name" value="YWTD domain"/>
    <property type="match status" value="1"/>
</dbReference>
<dbReference type="PANTHER" id="PTHR24104:SF25">
    <property type="entry name" value="PROTEIN LIN-41"/>
    <property type="match status" value="1"/>
</dbReference>
<feature type="region of interest" description="Disordered" evidence="3">
    <location>
        <begin position="9"/>
        <end position="28"/>
    </location>
</feature>
<organism evidence="4 5">
    <name type="scientific">Ramlibacter humi</name>
    <dbReference type="NCBI Taxonomy" id="2530451"/>
    <lineage>
        <taxon>Bacteria</taxon>
        <taxon>Pseudomonadati</taxon>
        <taxon>Pseudomonadota</taxon>
        <taxon>Betaproteobacteria</taxon>
        <taxon>Burkholderiales</taxon>
        <taxon>Comamonadaceae</taxon>
        <taxon>Ramlibacter</taxon>
    </lineage>
</organism>
<feature type="repeat" description="NHL" evidence="2">
    <location>
        <begin position="143"/>
        <end position="182"/>
    </location>
</feature>
<dbReference type="InterPro" id="IPR050952">
    <property type="entry name" value="TRIM-NHL_E3_ligases"/>
</dbReference>
<protein>
    <recommendedName>
        <fullName evidence="6">NHL repeat containing protein</fullName>
    </recommendedName>
</protein>
<dbReference type="OrthoDB" id="9774579at2"/>
<dbReference type="InterPro" id="IPR001258">
    <property type="entry name" value="NHL_repeat"/>
</dbReference>
<evidence type="ECO:0008006" key="6">
    <source>
        <dbReference type="Google" id="ProtNLM"/>
    </source>
</evidence>
<dbReference type="PANTHER" id="PTHR24104">
    <property type="entry name" value="E3 UBIQUITIN-PROTEIN LIGASE NHLRC1-RELATED"/>
    <property type="match status" value="1"/>
</dbReference>
<dbReference type="Gene3D" id="2.120.10.30">
    <property type="entry name" value="TolB, C-terminal domain"/>
    <property type="match status" value="2"/>
</dbReference>
<dbReference type="PROSITE" id="PS51125">
    <property type="entry name" value="NHL"/>
    <property type="match status" value="1"/>
</dbReference>
<reference evidence="4 5" key="1">
    <citation type="submission" date="2019-03" db="EMBL/GenBank/DDBJ databases">
        <title>Ramlibacter sp. 18x22-1, whole genome shotgun sequence.</title>
        <authorList>
            <person name="Zhang X."/>
            <person name="Feng G."/>
            <person name="Zhu H."/>
        </authorList>
    </citation>
    <scope>NUCLEOTIDE SEQUENCE [LARGE SCALE GENOMIC DNA]</scope>
    <source>
        <strain evidence="4 5">18x22-1</strain>
    </source>
</reference>
<keyword evidence="5" id="KW-1185">Reference proteome</keyword>